<comment type="caution">
    <text evidence="3">The sequence shown here is derived from an EMBL/GenBank/DDBJ whole genome shotgun (WGS) entry which is preliminary data.</text>
</comment>
<evidence type="ECO:0000259" key="2">
    <source>
        <dbReference type="PROSITE" id="PS50975"/>
    </source>
</evidence>
<dbReference type="RefSeq" id="WP_112259778.1">
    <property type="nucleotide sequence ID" value="NZ_QMIG01000024.1"/>
</dbReference>
<dbReference type="SUPFAM" id="SSF56059">
    <property type="entry name" value="Glutathione synthetase ATP-binding domain-like"/>
    <property type="match status" value="1"/>
</dbReference>
<name>A0A329QET9_9ACTN</name>
<dbReference type="GO" id="GO:0046872">
    <property type="term" value="F:metal ion binding"/>
    <property type="evidence" value="ECO:0007669"/>
    <property type="project" value="InterPro"/>
</dbReference>
<gene>
    <name evidence="3" type="ORF">DPM12_18160</name>
</gene>
<sequence>MSAATATPHVASALLEDAARHRGFEVRRWDRALVFVRLGAATLPFHELNGPDASEAGRLLGTHRDGQRTILRSRGIAVPDAATFATIDPKRALRYANRLGWPVTVRPARRGGEEGVSRDVADESAFAEAWDRAVEASGGRTGGPVLVEEQVAGTSFHVVVVDGAVVAAAQLVDSPAGDTADVSAGDTVDVTDVIGAPLGELAAAAVTAIPGLAYGGVEITAPTGTDGPGHGKSEPRAVVTHVDSLLRRQVQALTQERAEAVAGAIVDHYRYSPRWTIVRETPYRSMTDA</sequence>
<dbReference type="GO" id="GO:0005524">
    <property type="term" value="F:ATP binding"/>
    <property type="evidence" value="ECO:0007669"/>
    <property type="project" value="UniProtKB-UniRule"/>
</dbReference>
<dbReference type="Gene3D" id="3.30.470.20">
    <property type="entry name" value="ATP-grasp fold, B domain"/>
    <property type="match status" value="1"/>
</dbReference>
<feature type="domain" description="ATP-grasp" evidence="2">
    <location>
        <begin position="68"/>
        <end position="266"/>
    </location>
</feature>
<accession>A0A329QET9</accession>
<proteinExistence type="predicted"/>
<dbReference type="InterPro" id="IPR005479">
    <property type="entry name" value="CPAse_ATP-bd"/>
</dbReference>
<dbReference type="Pfam" id="PF02786">
    <property type="entry name" value="CPSase_L_D2"/>
    <property type="match status" value="1"/>
</dbReference>
<dbReference type="Proteomes" id="UP000250462">
    <property type="component" value="Unassembled WGS sequence"/>
</dbReference>
<evidence type="ECO:0000313" key="4">
    <source>
        <dbReference type="Proteomes" id="UP000250462"/>
    </source>
</evidence>
<reference evidence="3 4" key="1">
    <citation type="submission" date="2018-06" db="EMBL/GenBank/DDBJ databases">
        <title>Phytoactinopolyspora halophila sp. nov., a novel halophilic actinomycete isolated from a saline soil in China.</title>
        <authorList>
            <person name="Tang S.-K."/>
        </authorList>
    </citation>
    <scope>NUCLEOTIDE SEQUENCE [LARGE SCALE GENOMIC DNA]</scope>
    <source>
        <strain evidence="3 4">YIM 96934</strain>
    </source>
</reference>
<organism evidence="3 4">
    <name type="scientific">Phytoactinopolyspora halophila</name>
    <dbReference type="NCBI Taxonomy" id="1981511"/>
    <lineage>
        <taxon>Bacteria</taxon>
        <taxon>Bacillati</taxon>
        <taxon>Actinomycetota</taxon>
        <taxon>Actinomycetes</taxon>
        <taxon>Jiangellales</taxon>
        <taxon>Jiangellaceae</taxon>
        <taxon>Phytoactinopolyspora</taxon>
    </lineage>
</organism>
<evidence type="ECO:0000313" key="3">
    <source>
        <dbReference type="EMBL" id="RAW10830.1"/>
    </source>
</evidence>
<keyword evidence="1" id="KW-0067">ATP-binding</keyword>
<evidence type="ECO:0000256" key="1">
    <source>
        <dbReference type="PROSITE-ProRule" id="PRU00409"/>
    </source>
</evidence>
<dbReference type="EMBL" id="QMIG01000024">
    <property type="protein sequence ID" value="RAW10830.1"/>
    <property type="molecule type" value="Genomic_DNA"/>
</dbReference>
<dbReference type="AlphaFoldDB" id="A0A329QET9"/>
<dbReference type="OrthoDB" id="9813261at2"/>
<dbReference type="PROSITE" id="PS50975">
    <property type="entry name" value="ATP_GRASP"/>
    <property type="match status" value="1"/>
</dbReference>
<keyword evidence="1" id="KW-0547">Nucleotide-binding</keyword>
<keyword evidence="4" id="KW-1185">Reference proteome</keyword>
<protein>
    <recommendedName>
        <fullName evidence="2">ATP-grasp domain-containing protein</fullName>
    </recommendedName>
</protein>
<dbReference type="InterPro" id="IPR011761">
    <property type="entry name" value="ATP-grasp"/>
</dbReference>